<keyword evidence="3" id="KW-0378">Hydrolase</keyword>
<feature type="signal peptide" evidence="2">
    <location>
        <begin position="1"/>
        <end position="17"/>
    </location>
</feature>
<feature type="region of interest" description="Disordered" evidence="1">
    <location>
        <begin position="152"/>
        <end position="173"/>
    </location>
</feature>
<sequence>MKRTAVAFLMLPALAHADWSSPGFNAFSAEGTGMFTSQAKLAKGTRPLTVSFDNTCWQPTEAIKLNEMLSLKPCDGTPPQWRLFRDGEYQMRVDTRSGTPTLMLTIKSAAEQPVANVIRQCPKWDGKPLTLEVGNTFPEGSVVRDFLQQTNRDGAAGKNYPSACRQQQRPAAA</sequence>
<reference evidence="3 4" key="1">
    <citation type="submission" date="2018-06" db="EMBL/GenBank/DDBJ databases">
        <authorList>
            <consortium name="Pathogen Informatics"/>
            <person name="Doyle S."/>
        </authorList>
    </citation>
    <scope>NUCLEOTIDE SEQUENCE [LARGE SCALE GENOMIC DNA]</scope>
    <source>
        <strain evidence="3 4">NCTC10005</strain>
    </source>
</reference>
<keyword evidence="2" id="KW-0732">Signal</keyword>
<proteinExistence type="predicted"/>
<feature type="chain" id="PRO_5016564785" evidence="2">
    <location>
        <begin position="18"/>
        <end position="173"/>
    </location>
</feature>
<name>A0A377LNS7_ENTCL</name>
<evidence type="ECO:0000256" key="2">
    <source>
        <dbReference type="SAM" id="SignalP"/>
    </source>
</evidence>
<dbReference type="Proteomes" id="UP000255106">
    <property type="component" value="Unassembled WGS sequence"/>
</dbReference>
<feature type="compositionally biased region" description="Polar residues" evidence="1">
    <location>
        <begin position="164"/>
        <end position="173"/>
    </location>
</feature>
<gene>
    <name evidence="3" type="primary">malS_3</name>
    <name evidence="3" type="ORF">NCTC10005_00634</name>
</gene>
<dbReference type="EMBL" id="UGJB01000004">
    <property type="protein sequence ID" value="STQ07997.1"/>
    <property type="molecule type" value="Genomic_DNA"/>
</dbReference>
<dbReference type="EC" id="3.2.1.1" evidence="3"/>
<evidence type="ECO:0000313" key="4">
    <source>
        <dbReference type="Proteomes" id="UP000255106"/>
    </source>
</evidence>
<keyword evidence="3" id="KW-0326">Glycosidase</keyword>
<evidence type="ECO:0000256" key="1">
    <source>
        <dbReference type="SAM" id="MobiDB-lite"/>
    </source>
</evidence>
<organism evidence="3 4">
    <name type="scientific">Enterobacter cloacae</name>
    <dbReference type="NCBI Taxonomy" id="550"/>
    <lineage>
        <taxon>Bacteria</taxon>
        <taxon>Pseudomonadati</taxon>
        <taxon>Pseudomonadota</taxon>
        <taxon>Gammaproteobacteria</taxon>
        <taxon>Enterobacterales</taxon>
        <taxon>Enterobacteriaceae</taxon>
        <taxon>Enterobacter</taxon>
        <taxon>Enterobacter cloacae complex</taxon>
    </lineage>
</organism>
<dbReference type="AlphaFoldDB" id="A0A377LNS7"/>
<dbReference type="GO" id="GO:0004556">
    <property type="term" value="F:alpha-amylase activity"/>
    <property type="evidence" value="ECO:0007669"/>
    <property type="project" value="UniProtKB-EC"/>
</dbReference>
<evidence type="ECO:0000313" key="3">
    <source>
        <dbReference type="EMBL" id="STQ07997.1"/>
    </source>
</evidence>
<accession>A0A377LNS7</accession>
<protein>
    <submittedName>
        <fullName evidence="3">Periplasmic alpha-amylase</fullName>
        <ecNumber evidence="3">3.2.1.1</ecNumber>
    </submittedName>
</protein>